<evidence type="ECO:0000256" key="5">
    <source>
        <dbReference type="ARBA" id="ARBA00022679"/>
    </source>
</evidence>
<dbReference type="Pfam" id="PF01687">
    <property type="entry name" value="Flavokinase"/>
    <property type="match status" value="1"/>
</dbReference>
<dbReference type="OrthoDB" id="276388at2759"/>
<keyword evidence="5" id="KW-0808">Transferase</keyword>
<dbReference type="AlphaFoldDB" id="A0A8S9YY01"/>
<accession>A0A8S9YY01</accession>
<feature type="domain" description="Riboflavin kinase" evidence="8">
    <location>
        <begin position="9"/>
        <end position="136"/>
    </location>
</feature>
<dbReference type="EMBL" id="JTDE01002118">
    <property type="protein sequence ID" value="KAF7257841.1"/>
    <property type="molecule type" value="Genomic_DNA"/>
</dbReference>
<dbReference type="EC" id="2.7.1.26" evidence="2"/>
<evidence type="ECO:0000313" key="9">
    <source>
        <dbReference type="EMBL" id="KAF7257841.1"/>
    </source>
</evidence>
<keyword evidence="3" id="KW-0285">Flavoprotein</keyword>
<dbReference type="Proteomes" id="UP000822476">
    <property type="component" value="Unassembled WGS sequence"/>
</dbReference>
<organism evidence="9 10">
    <name type="scientific">Paragonimus skrjabini miyazakii</name>
    <dbReference type="NCBI Taxonomy" id="59628"/>
    <lineage>
        <taxon>Eukaryota</taxon>
        <taxon>Metazoa</taxon>
        <taxon>Spiralia</taxon>
        <taxon>Lophotrochozoa</taxon>
        <taxon>Platyhelminthes</taxon>
        <taxon>Trematoda</taxon>
        <taxon>Digenea</taxon>
        <taxon>Plagiorchiida</taxon>
        <taxon>Troglotremata</taxon>
        <taxon>Troglotrematidae</taxon>
        <taxon>Paragonimus</taxon>
    </lineage>
</organism>
<dbReference type="SUPFAM" id="SSF82114">
    <property type="entry name" value="Riboflavin kinase-like"/>
    <property type="match status" value="1"/>
</dbReference>
<comment type="pathway">
    <text evidence="1">Cofactor biosynthesis; FMN biosynthesis; FMN from riboflavin (ATP route): step 1/1.</text>
</comment>
<dbReference type="GO" id="GO:0005524">
    <property type="term" value="F:ATP binding"/>
    <property type="evidence" value="ECO:0007669"/>
    <property type="project" value="UniProtKB-KW"/>
</dbReference>
<evidence type="ECO:0000256" key="6">
    <source>
        <dbReference type="ARBA" id="ARBA00022741"/>
    </source>
</evidence>
<dbReference type="InterPro" id="IPR015865">
    <property type="entry name" value="Riboflavin_kinase_bac/euk"/>
</dbReference>
<evidence type="ECO:0000256" key="4">
    <source>
        <dbReference type="ARBA" id="ARBA00022643"/>
    </source>
</evidence>
<evidence type="ECO:0000256" key="1">
    <source>
        <dbReference type="ARBA" id="ARBA00005201"/>
    </source>
</evidence>
<dbReference type="PANTHER" id="PTHR22749">
    <property type="entry name" value="RIBOFLAVIN KINASE/FMN ADENYLYLTRANSFERASE"/>
    <property type="match status" value="1"/>
</dbReference>
<dbReference type="SMART" id="SM00904">
    <property type="entry name" value="Flavokinase"/>
    <property type="match status" value="1"/>
</dbReference>
<keyword evidence="7" id="KW-0067">ATP-binding</keyword>
<comment type="caution">
    <text evidence="9">The sequence shown here is derived from an EMBL/GenBank/DDBJ whole genome shotgun (WGS) entry which is preliminary data.</text>
</comment>
<proteinExistence type="predicted"/>
<dbReference type="GO" id="GO:0005739">
    <property type="term" value="C:mitochondrion"/>
    <property type="evidence" value="ECO:0007669"/>
    <property type="project" value="TreeGrafter"/>
</dbReference>
<sequence>MRLEFPPGIVFYAAGKVVHGFGRGSKQLGVPTANLDESVVSRLPASLQNGVYFGWAKVDQHPVTKTVVSVGWNPFFKNSKRSVEAHLMGKINGDFYGSVIQLLILKYHRPEKDFVSLTALIECIHEDIREAERYLDQPEACIWRNSTLFSSFPLFNSSTPKGA</sequence>
<evidence type="ECO:0000259" key="8">
    <source>
        <dbReference type="SMART" id="SM00904"/>
    </source>
</evidence>
<keyword evidence="6" id="KW-0547">Nucleotide-binding</keyword>
<evidence type="ECO:0000256" key="2">
    <source>
        <dbReference type="ARBA" id="ARBA00012105"/>
    </source>
</evidence>
<reference evidence="9" key="1">
    <citation type="submission" date="2019-07" db="EMBL/GenBank/DDBJ databases">
        <title>Annotation for the trematode Paragonimus miyazaki's.</title>
        <authorList>
            <person name="Choi Y.-J."/>
        </authorList>
    </citation>
    <scope>NUCLEOTIDE SEQUENCE</scope>
    <source>
        <strain evidence="9">Japan</strain>
    </source>
</reference>
<evidence type="ECO:0000256" key="7">
    <source>
        <dbReference type="ARBA" id="ARBA00022840"/>
    </source>
</evidence>
<keyword evidence="10" id="KW-1185">Reference proteome</keyword>
<protein>
    <recommendedName>
        <fullName evidence="2">riboflavin kinase</fullName>
        <ecNumber evidence="2">2.7.1.26</ecNumber>
    </recommendedName>
</protein>
<dbReference type="GO" id="GO:0008531">
    <property type="term" value="F:riboflavin kinase activity"/>
    <property type="evidence" value="ECO:0007669"/>
    <property type="project" value="UniProtKB-EC"/>
</dbReference>
<dbReference type="Gene3D" id="2.40.30.30">
    <property type="entry name" value="Riboflavin kinase-like"/>
    <property type="match status" value="1"/>
</dbReference>
<name>A0A8S9YY01_9TREM</name>
<keyword evidence="4" id="KW-0288">FMN</keyword>
<gene>
    <name evidence="9" type="ORF">EG68_07129</name>
</gene>
<dbReference type="InterPro" id="IPR023465">
    <property type="entry name" value="Riboflavin_kinase_dom_sf"/>
</dbReference>
<evidence type="ECO:0000256" key="3">
    <source>
        <dbReference type="ARBA" id="ARBA00022630"/>
    </source>
</evidence>
<dbReference type="PANTHER" id="PTHR22749:SF6">
    <property type="entry name" value="RIBOFLAVIN KINASE"/>
    <property type="match status" value="1"/>
</dbReference>
<dbReference type="InterPro" id="IPR023468">
    <property type="entry name" value="Riboflavin_kinase"/>
</dbReference>
<dbReference type="GO" id="GO:0009398">
    <property type="term" value="P:FMN biosynthetic process"/>
    <property type="evidence" value="ECO:0007669"/>
    <property type="project" value="TreeGrafter"/>
</dbReference>
<dbReference type="GO" id="GO:0009231">
    <property type="term" value="P:riboflavin biosynthetic process"/>
    <property type="evidence" value="ECO:0007669"/>
    <property type="project" value="InterPro"/>
</dbReference>
<evidence type="ECO:0000313" key="10">
    <source>
        <dbReference type="Proteomes" id="UP000822476"/>
    </source>
</evidence>